<name>A0A645K0I1_9ZZZZ</name>
<gene>
    <name evidence="2" type="ORF">SDC9_212853</name>
</gene>
<proteinExistence type="predicted"/>
<comment type="caution">
    <text evidence="2">The sequence shown here is derived from an EMBL/GenBank/DDBJ whole genome shotgun (WGS) entry which is preliminary data.</text>
</comment>
<feature type="region of interest" description="Disordered" evidence="1">
    <location>
        <begin position="1"/>
        <end position="31"/>
    </location>
</feature>
<dbReference type="AlphaFoldDB" id="A0A645K0I1"/>
<dbReference type="EMBL" id="VSSQ01146896">
    <property type="protein sequence ID" value="MPN65074.1"/>
    <property type="molecule type" value="Genomic_DNA"/>
</dbReference>
<reference evidence="2" key="1">
    <citation type="submission" date="2019-08" db="EMBL/GenBank/DDBJ databases">
        <authorList>
            <person name="Kucharzyk K."/>
            <person name="Murdoch R.W."/>
            <person name="Higgins S."/>
            <person name="Loffler F."/>
        </authorList>
    </citation>
    <scope>NUCLEOTIDE SEQUENCE</scope>
</reference>
<feature type="compositionally biased region" description="Basic and acidic residues" evidence="1">
    <location>
        <begin position="52"/>
        <end position="67"/>
    </location>
</feature>
<evidence type="ECO:0000256" key="1">
    <source>
        <dbReference type="SAM" id="MobiDB-lite"/>
    </source>
</evidence>
<feature type="region of interest" description="Disordered" evidence="1">
    <location>
        <begin position="52"/>
        <end position="134"/>
    </location>
</feature>
<feature type="compositionally biased region" description="Basic and acidic residues" evidence="1">
    <location>
        <begin position="1"/>
        <end position="14"/>
    </location>
</feature>
<sequence>MPDGEKGAMDRQEEAGYAGREAFPHRVHHPERAQCTGAAESVQALRSALHRLGRDGEGAHNRPEVPRRLGRVHVHPAQLGQQHELPSAHPHGGHRRRHHTRRSVEADQGQILPSGESALQPVQGQIPLRLQGPV</sequence>
<accession>A0A645K0I1</accession>
<evidence type="ECO:0000313" key="2">
    <source>
        <dbReference type="EMBL" id="MPN65074.1"/>
    </source>
</evidence>
<protein>
    <submittedName>
        <fullName evidence="2">Uncharacterized protein</fullName>
    </submittedName>
</protein>
<feature type="compositionally biased region" description="Basic residues" evidence="1">
    <location>
        <begin position="91"/>
        <end position="101"/>
    </location>
</feature>
<organism evidence="2">
    <name type="scientific">bioreactor metagenome</name>
    <dbReference type="NCBI Taxonomy" id="1076179"/>
    <lineage>
        <taxon>unclassified sequences</taxon>
        <taxon>metagenomes</taxon>
        <taxon>ecological metagenomes</taxon>
    </lineage>
</organism>